<dbReference type="InterPro" id="IPR010921">
    <property type="entry name" value="Trp_repressor/repl_initiator"/>
</dbReference>
<comment type="caution">
    <text evidence="1">The sequence shown here is derived from an EMBL/GenBank/DDBJ whole genome shotgun (WGS) entry which is preliminary data.</text>
</comment>
<evidence type="ECO:0000313" key="2">
    <source>
        <dbReference type="Proteomes" id="UP001062776"/>
    </source>
</evidence>
<evidence type="ECO:0000313" key="1">
    <source>
        <dbReference type="EMBL" id="GBQ91004.1"/>
    </source>
</evidence>
<dbReference type="InterPro" id="IPR036388">
    <property type="entry name" value="WH-like_DNA-bd_sf"/>
</dbReference>
<proteinExistence type="predicted"/>
<protein>
    <recommendedName>
        <fullName evidence="3">Transposase</fullName>
    </recommendedName>
</protein>
<dbReference type="SUPFAM" id="SSF48295">
    <property type="entry name" value="TrpR-like"/>
    <property type="match status" value="1"/>
</dbReference>
<dbReference type="Proteomes" id="UP001062776">
    <property type="component" value="Unassembled WGS sequence"/>
</dbReference>
<dbReference type="InterPro" id="IPR002514">
    <property type="entry name" value="Transposase_8"/>
</dbReference>
<reference evidence="1" key="1">
    <citation type="submission" date="2013-04" db="EMBL/GenBank/DDBJ databases">
        <title>The genome sequencing project of 58 acetic acid bacteria.</title>
        <authorList>
            <person name="Okamoto-Kainuma A."/>
            <person name="Ishikawa M."/>
            <person name="Umino S."/>
            <person name="Koizumi Y."/>
            <person name="Shiwa Y."/>
            <person name="Yoshikawa H."/>
            <person name="Matsutani M."/>
            <person name="Matsushita K."/>
        </authorList>
    </citation>
    <scope>NUCLEOTIDE SEQUENCE</scope>
    <source>
        <strain evidence="1">NRIC 0535</strain>
    </source>
</reference>
<organism evidence="1 2">
    <name type="scientific">Asaia krungthepensis NRIC 0535</name>
    <dbReference type="NCBI Taxonomy" id="1307925"/>
    <lineage>
        <taxon>Bacteria</taxon>
        <taxon>Pseudomonadati</taxon>
        <taxon>Pseudomonadota</taxon>
        <taxon>Alphaproteobacteria</taxon>
        <taxon>Acetobacterales</taxon>
        <taxon>Acetobacteraceae</taxon>
        <taxon>Asaia</taxon>
    </lineage>
</organism>
<dbReference type="Pfam" id="PF01527">
    <property type="entry name" value="HTH_Tnp_1"/>
    <property type="match status" value="1"/>
</dbReference>
<sequence length="66" mass="7560">MASILKLLLRVMTMRAEILAGVGRRRRWTDEQKLQILAEVGIDGASMADGARRHDVARQHLFQWCI</sequence>
<evidence type="ECO:0008006" key="3">
    <source>
        <dbReference type="Google" id="ProtNLM"/>
    </source>
</evidence>
<accession>A0ABQ0Q4F5</accession>
<gene>
    <name evidence="1" type="ORF">AA0535_2173</name>
</gene>
<dbReference type="Gene3D" id="1.10.10.10">
    <property type="entry name" value="Winged helix-like DNA-binding domain superfamily/Winged helix DNA-binding domain"/>
    <property type="match status" value="1"/>
</dbReference>
<keyword evidence="2" id="KW-1185">Reference proteome</keyword>
<dbReference type="EMBL" id="BAPV01000037">
    <property type="protein sequence ID" value="GBQ91004.1"/>
    <property type="molecule type" value="Genomic_DNA"/>
</dbReference>
<name>A0ABQ0Q4F5_9PROT</name>